<dbReference type="OrthoDB" id="9782675at2"/>
<reference evidence="9 10" key="1">
    <citation type="submission" date="2019-08" db="EMBL/GenBank/DDBJ databases">
        <title>Parahaliea maris sp. nov., isolated from the surface seawater.</title>
        <authorList>
            <person name="Liu Y."/>
        </authorList>
    </citation>
    <scope>NUCLEOTIDE SEQUENCE [LARGE SCALE GENOMIC DNA]</scope>
    <source>
        <strain evidence="9 10">S2-26</strain>
    </source>
</reference>
<comment type="caution">
    <text evidence="9">The sequence shown here is derived from an EMBL/GenBank/DDBJ whole genome shotgun (WGS) entry which is preliminary data.</text>
</comment>
<dbReference type="InterPro" id="IPR029017">
    <property type="entry name" value="Enolase-like_N"/>
</dbReference>
<accession>A0A5C8ZP60</accession>
<feature type="binding site" evidence="6">
    <location>
        <position position="198"/>
    </location>
    <ligand>
        <name>Mg(2+)</name>
        <dbReference type="ChEBI" id="CHEBI:18420"/>
    </ligand>
</feature>
<dbReference type="SMART" id="SM00922">
    <property type="entry name" value="MR_MLE"/>
    <property type="match status" value="1"/>
</dbReference>
<dbReference type="Gene3D" id="3.30.390.10">
    <property type="entry name" value="Enolase-like, N-terminal domain"/>
    <property type="match status" value="1"/>
</dbReference>
<evidence type="ECO:0000313" key="10">
    <source>
        <dbReference type="Proteomes" id="UP000321933"/>
    </source>
</evidence>
<evidence type="ECO:0000256" key="3">
    <source>
        <dbReference type="ARBA" id="ARBA00022842"/>
    </source>
</evidence>
<dbReference type="PANTHER" id="PTHR48073">
    <property type="entry name" value="O-SUCCINYLBENZOATE SYNTHASE-RELATED"/>
    <property type="match status" value="1"/>
</dbReference>
<dbReference type="GO" id="GO:0046872">
    <property type="term" value="F:metal ion binding"/>
    <property type="evidence" value="ECO:0007669"/>
    <property type="project" value="UniProtKB-KW"/>
</dbReference>
<dbReference type="SUPFAM" id="SSF51604">
    <property type="entry name" value="Enolase C-terminal domain-like"/>
    <property type="match status" value="1"/>
</dbReference>
<evidence type="ECO:0000259" key="8">
    <source>
        <dbReference type="SMART" id="SM00922"/>
    </source>
</evidence>
<dbReference type="InterPro" id="IPR029065">
    <property type="entry name" value="Enolase_C-like"/>
</dbReference>
<keyword evidence="3 6" id="KW-0460">Magnesium</keyword>
<evidence type="ECO:0000313" key="9">
    <source>
        <dbReference type="EMBL" id="TXS89379.1"/>
    </source>
</evidence>
<dbReference type="AlphaFoldDB" id="A0A5C8ZP60"/>
<dbReference type="Gene3D" id="3.20.20.120">
    <property type="entry name" value="Enolase-like C-terminal domain"/>
    <property type="match status" value="1"/>
</dbReference>
<dbReference type="InterPro" id="IPR036849">
    <property type="entry name" value="Enolase-like_C_sf"/>
</dbReference>
<dbReference type="CDD" id="cd03319">
    <property type="entry name" value="L-Ala-DL-Glu_epimerase"/>
    <property type="match status" value="1"/>
</dbReference>
<organism evidence="9 10">
    <name type="scientific">Parahaliea aestuarii</name>
    <dbReference type="NCBI Taxonomy" id="1852021"/>
    <lineage>
        <taxon>Bacteria</taxon>
        <taxon>Pseudomonadati</taxon>
        <taxon>Pseudomonadota</taxon>
        <taxon>Gammaproteobacteria</taxon>
        <taxon>Cellvibrionales</taxon>
        <taxon>Halieaceae</taxon>
        <taxon>Parahaliea</taxon>
    </lineage>
</organism>
<evidence type="ECO:0000256" key="2">
    <source>
        <dbReference type="ARBA" id="ARBA00022723"/>
    </source>
</evidence>
<keyword evidence="2 6" id="KW-0479">Metal-binding</keyword>
<dbReference type="EMBL" id="VRYZ01000009">
    <property type="protein sequence ID" value="TXS89379.1"/>
    <property type="molecule type" value="Genomic_DNA"/>
</dbReference>
<dbReference type="PANTHER" id="PTHR48073:SF2">
    <property type="entry name" value="O-SUCCINYLBENZOATE SYNTHASE"/>
    <property type="match status" value="1"/>
</dbReference>
<dbReference type="SUPFAM" id="SSF54826">
    <property type="entry name" value="Enolase N-terminal domain-like"/>
    <property type="match status" value="1"/>
</dbReference>
<gene>
    <name evidence="9" type="ORF">FVW59_17845</name>
</gene>
<keyword evidence="10" id="KW-1185">Reference proteome</keyword>
<feature type="binding site" evidence="6">
    <location>
        <position position="221"/>
    </location>
    <ligand>
        <name>Mg(2+)</name>
        <dbReference type="ChEBI" id="CHEBI:18420"/>
    </ligand>
</feature>
<feature type="binding site" evidence="6">
    <location>
        <position position="172"/>
    </location>
    <ligand>
        <name>Mg(2+)</name>
        <dbReference type="ChEBI" id="CHEBI:18420"/>
    </ligand>
</feature>
<dbReference type="InterPro" id="IPR013341">
    <property type="entry name" value="Mandelate_racemase_N_dom"/>
</dbReference>
<comment type="similarity">
    <text evidence="1 7">Belongs to the mandelate racemase/muconate lactonizing enzyme family.</text>
</comment>
<dbReference type="GO" id="GO:0016855">
    <property type="term" value="F:racemase and epimerase activity, acting on amino acids and derivatives"/>
    <property type="evidence" value="ECO:0007669"/>
    <property type="project" value="UniProtKB-UniRule"/>
</dbReference>
<sequence>MKMLIERGNYPLARPFSITGYVFNSTDTVQVTLKDGEHCGRGEGIGVYYNDDTIDGMVAQLESVRQAVESGLCREEVQELLPPGGALNALDCAFWDLEAKRAGVSVWQLLDMSPKPLHTVCTIGIDTPEAMAELARTYSRYPNLKIKLSDDRPIERLEAIRAARPDATLVIDVNQGWSFDELREYTPAAQRLGIAMIEQPLARGADECLEGFRSPVPLGADESCLHAGEYAAVAPRYDVINIKLDKCGGLTQGLRLAELARADNKALMVGNMTGTSLSMAPAFVIGQFCRFVDIDGPLLLARDIEYGLTYGEGGVVEAPVPRLWG</sequence>
<dbReference type="Pfam" id="PF02746">
    <property type="entry name" value="MR_MLE_N"/>
    <property type="match status" value="1"/>
</dbReference>
<dbReference type="Proteomes" id="UP000321933">
    <property type="component" value="Unassembled WGS sequence"/>
</dbReference>
<dbReference type="Pfam" id="PF13378">
    <property type="entry name" value="MR_MLE_C"/>
    <property type="match status" value="1"/>
</dbReference>
<evidence type="ECO:0000256" key="5">
    <source>
        <dbReference type="PIRSR" id="PIRSR634603-1"/>
    </source>
</evidence>
<evidence type="ECO:0000256" key="1">
    <source>
        <dbReference type="ARBA" id="ARBA00008031"/>
    </source>
</evidence>
<proteinExistence type="inferred from homology"/>
<dbReference type="InterPro" id="IPR034603">
    <property type="entry name" value="Dipeptide_epimerase"/>
</dbReference>
<dbReference type="GO" id="GO:0006518">
    <property type="term" value="P:peptide metabolic process"/>
    <property type="evidence" value="ECO:0007669"/>
    <property type="project" value="UniProtKB-ARBA"/>
</dbReference>
<feature type="active site" description="Proton acceptor; specific for (S)-substrate epimerization" evidence="5">
    <location>
        <position position="243"/>
    </location>
</feature>
<dbReference type="InterPro" id="IPR013342">
    <property type="entry name" value="Mandelate_racemase_C"/>
</dbReference>
<keyword evidence="4 7" id="KW-0413">Isomerase</keyword>
<evidence type="ECO:0000256" key="7">
    <source>
        <dbReference type="RuleBase" id="RU366006"/>
    </source>
</evidence>
<name>A0A5C8ZP60_9GAMM</name>
<feature type="domain" description="Mandelate racemase/muconate lactonizing enzyme C-terminal" evidence="8">
    <location>
        <begin position="128"/>
        <end position="219"/>
    </location>
</feature>
<protein>
    <recommendedName>
        <fullName evidence="7">Dipeptide epimerase</fullName>
        <ecNumber evidence="7">5.1.1.-</ecNumber>
    </recommendedName>
</protein>
<feature type="active site" description="Proton acceptor; specific for (R)-substrate epimerization" evidence="5">
    <location>
        <position position="147"/>
    </location>
</feature>
<evidence type="ECO:0000256" key="6">
    <source>
        <dbReference type="PIRSR" id="PIRSR634603-3"/>
    </source>
</evidence>
<dbReference type="EC" id="5.1.1.-" evidence="7"/>
<comment type="cofactor">
    <cofactor evidence="6 7">
        <name>Mg(2+)</name>
        <dbReference type="ChEBI" id="CHEBI:18420"/>
    </cofactor>
    <text evidence="6 7">Binds 1 Mg(2+) ion per subunit.</text>
</comment>
<evidence type="ECO:0000256" key="4">
    <source>
        <dbReference type="ARBA" id="ARBA00023235"/>
    </source>
</evidence>